<dbReference type="Pfam" id="PF06662">
    <property type="entry name" value="C5-epim_C"/>
    <property type="match status" value="1"/>
</dbReference>
<reference evidence="2" key="1">
    <citation type="submission" date="2021-04" db="EMBL/GenBank/DDBJ databases">
        <title>Draft genome sequence of Xylanibacillus composti strain K13.</title>
        <authorList>
            <person name="Uke A."/>
            <person name="Chhe C."/>
            <person name="Baramee S."/>
            <person name="Kosugi A."/>
        </authorList>
    </citation>
    <scope>NUCLEOTIDE SEQUENCE</scope>
    <source>
        <strain evidence="2">K13</strain>
    </source>
</reference>
<dbReference type="GO" id="GO:0005975">
    <property type="term" value="P:carbohydrate metabolic process"/>
    <property type="evidence" value="ECO:0007669"/>
    <property type="project" value="InterPro"/>
</dbReference>
<name>A0A8J4M3Q9_9BACL</name>
<dbReference type="InterPro" id="IPR039721">
    <property type="entry name" value="C5-epimerase"/>
</dbReference>
<feature type="domain" description="D-glucuronyl C5-epimerase C-terminal" evidence="1">
    <location>
        <begin position="130"/>
        <end position="284"/>
    </location>
</feature>
<dbReference type="GO" id="GO:0047464">
    <property type="term" value="F:heparosan-N-sulfate-glucuronate 5-epimerase activity"/>
    <property type="evidence" value="ECO:0007669"/>
    <property type="project" value="InterPro"/>
</dbReference>
<evidence type="ECO:0000313" key="3">
    <source>
        <dbReference type="Proteomes" id="UP000677918"/>
    </source>
</evidence>
<dbReference type="EMBL" id="BOVK01000032">
    <property type="protein sequence ID" value="GIQ69771.1"/>
    <property type="molecule type" value="Genomic_DNA"/>
</dbReference>
<dbReference type="InterPro" id="IPR008928">
    <property type="entry name" value="6-hairpin_glycosidase_sf"/>
</dbReference>
<dbReference type="SUPFAM" id="SSF48208">
    <property type="entry name" value="Six-hairpin glycosidases"/>
    <property type="match status" value="2"/>
</dbReference>
<protein>
    <recommendedName>
        <fullName evidence="1">D-glucuronyl C5-epimerase C-terminal domain-containing protein</fullName>
    </recommendedName>
</protein>
<dbReference type="PANTHER" id="PTHR13174">
    <property type="entry name" value="D-GLUCURONYL C5-EPIMERASE"/>
    <property type="match status" value="1"/>
</dbReference>
<dbReference type="GO" id="GO:0015012">
    <property type="term" value="P:heparan sulfate proteoglycan biosynthetic process"/>
    <property type="evidence" value="ECO:0007669"/>
    <property type="project" value="InterPro"/>
</dbReference>
<keyword evidence="3" id="KW-1185">Reference proteome</keyword>
<evidence type="ECO:0000313" key="2">
    <source>
        <dbReference type="EMBL" id="GIQ69771.1"/>
    </source>
</evidence>
<dbReference type="InterPro" id="IPR010598">
    <property type="entry name" value="C5-epim_C"/>
</dbReference>
<evidence type="ECO:0000259" key="1">
    <source>
        <dbReference type="Pfam" id="PF06662"/>
    </source>
</evidence>
<organism evidence="2 3">
    <name type="scientific">Xylanibacillus composti</name>
    <dbReference type="NCBI Taxonomy" id="1572762"/>
    <lineage>
        <taxon>Bacteria</taxon>
        <taxon>Bacillati</taxon>
        <taxon>Bacillota</taxon>
        <taxon>Bacilli</taxon>
        <taxon>Bacillales</taxon>
        <taxon>Paenibacillaceae</taxon>
        <taxon>Xylanibacillus</taxon>
    </lineage>
</organism>
<dbReference type="Proteomes" id="UP000677918">
    <property type="component" value="Unassembled WGS sequence"/>
</dbReference>
<dbReference type="RefSeq" id="WP_213412557.1">
    <property type="nucleotide sequence ID" value="NZ_BOVK01000032.1"/>
</dbReference>
<comment type="caution">
    <text evidence="2">The sequence shown here is derived from an EMBL/GenBank/DDBJ whole genome shotgun (WGS) entry which is preliminary data.</text>
</comment>
<sequence>MIHRFMYMLTKWSKMLAGNSVFHVDQNAGLYYSTTAVRGYYNDLRGKVSENTILDSAGVPINMKTSGEWIYFPISIFQYGLGAYDLYLETNEERFLACFRSALEWSVNNQAANGSWDTFGYVGSPELSAVSAMAQGEGASLLLRGYALTNELTYMECAKSAIDFMLRPIENGGTAAYKDGGIILEEYIGKGQSTVLNGWIFAAFGLYDYCLSTKDAGYRDLLNTTVHTMAEQLHLFDRGYWTNYNTKGTIASPFYHNLHIAQLYVMAELFGHEQFVYYHDKWISYRESSIKSKYAFMVKACQKLLNSNLKGALVK</sequence>
<gene>
    <name evidence="2" type="ORF">XYCOK13_25950</name>
</gene>
<accession>A0A8J4M3Q9</accession>
<proteinExistence type="predicted"/>
<dbReference type="PANTHER" id="PTHR13174:SF3">
    <property type="entry name" value="D-GLUCURONYL C5-EPIMERASE"/>
    <property type="match status" value="1"/>
</dbReference>
<dbReference type="AlphaFoldDB" id="A0A8J4M3Q9"/>